<reference evidence="2" key="2">
    <citation type="submission" date="2015-07" db="EMBL/GenBank/DDBJ databases">
        <title>Contrasting host-pathogen interactions and genome evolution in two generalist and specialist microsporidian pathogens of mosquitoes.</title>
        <authorList>
            <consortium name="The Broad Institute Genomics Platform"/>
            <consortium name="The Broad Institute Genome Sequencing Center for Infectious Disease"/>
            <person name="Cuomo C.A."/>
            <person name="Sanscrainte N.D."/>
            <person name="Goldberg J.M."/>
            <person name="Heiman D."/>
            <person name="Young S."/>
            <person name="Zeng Q."/>
            <person name="Becnel J.J."/>
            <person name="Birren B.W."/>
        </authorList>
    </citation>
    <scope>NUCLEOTIDE SEQUENCE [LARGE SCALE GENOMIC DNA]</scope>
    <source>
        <strain evidence="2">USNM 41457</strain>
    </source>
</reference>
<dbReference type="Proteomes" id="UP000003163">
    <property type="component" value="Unassembled WGS sequence"/>
</dbReference>
<accession>J9DKE4</accession>
<evidence type="ECO:0000313" key="2">
    <source>
        <dbReference type="Proteomes" id="UP000003163"/>
    </source>
</evidence>
<dbReference type="AlphaFoldDB" id="J9DKE4"/>
<sequence>MNDGNYYPSLYKKKRNIIEKPIKVDEEAIKIPTNTLFDDLSCYKSNEVKDKSSENFITIFGFTKIETLEEIKITIKDEISDKFNILNYGNNWFTIKFNHEYSYLKATERFNCAIINDDMIGVYRNVKYNTLHNKPTKNGKSMIKRIFEYLFGYK</sequence>
<name>J9DKE4_EDHAE</name>
<dbReference type="InParanoid" id="J9DKE4"/>
<reference evidence="1 2" key="1">
    <citation type="submission" date="2011-08" db="EMBL/GenBank/DDBJ databases">
        <authorList>
            <person name="Liu Z.J."/>
            <person name="Shi F.L."/>
            <person name="Lu J.Q."/>
            <person name="Li M."/>
            <person name="Wang Z.L."/>
        </authorList>
    </citation>
    <scope>NUCLEOTIDE SEQUENCE [LARGE SCALE GENOMIC DNA]</scope>
    <source>
        <strain evidence="1 2">USNM 41457</strain>
    </source>
</reference>
<organism evidence="1 2">
    <name type="scientific">Edhazardia aedis (strain USNM 41457)</name>
    <name type="common">Microsporidian parasite</name>
    <dbReference type="NCBI Taxonomy" id="1003232"/>
    <lineage>
        <taxon>Eukaryota</taxon>
        <taxon>Fungi</taxon>
        <taxon>Fungi incertae sedis</taxon>
        <taxon>Microsporidia</taxon>
        <taxon>Edhazardia</taxon>
    </lineage>
</organism>
<protein>
    <submittedName>
        <fullName evidence="1">Uncharacterized protein</fullName>
    </submittedName>
</protein>
<dbReference type="VEuPathDB" id="MicrosporidiaDB:EDEG_00339"/>
<proteinExistence type="predicted"/>
<comment type="caution">
    <text evidence="1">The sequence shown here is derived from an EMBL/GenBank/DDBJ whole genome shotgun (WGS) entry which is preliminary data.</text>
</comment>
<gene>
    <name evidence="1" type="ORF">EDEG_00339</name>
</gene>
<evidence type="ECO:0000313" key="1">
    <source>
        <dbReference type="EMBL" id="EJW01852.1"/>
    </source>
</evidence>
<dbReference type="HOGENOM" id="CLU_1704218_0_0_1"/>
<dbReference type="EMBL" id="AFBI03000003">
    <property type="protein sequence ID" value="EJW01852.1"/>
    <property type="molecule type" value="Genomic_DNA"/>
</dbReference>
<keyword evidence="2" id="KW-1185">Reference proteome</keyword>